<sequence>MNPSIIGRVLANDKERMLRIFSRFVFIPYKKLQTKEGSLKKSLALQAAMKEVMAQVIRSVGVILQLRDDFTGRQEDELFNEHIQQEENATSDVQFNGNGNKDLMIEVIEEVLTKVTEDPQSVIKGAFNFAEKTRKSITPKENDKEESLVPNTTGALKQKTANVNDVVEVKGAFNVAEKTRKPITPRENDKEESLVPNTTGALKQKAANINDVVE</sequence>
<dbReference type="Proteomes" id="UP001152795">
    <property type="component" value="Unassembled WGS sequence"/>
</dbReference>
<evidence type="ECO:0000256" key="1">
    <source>
        <dbReference type="SAM" id="MobiDB-lite"/>
    </source>
</evidence>
<gene>
    <name evidence="2" type="ORF">PACLA_8A011542</name>
</gene>
<feature type="region of interest" description="Disordered" evidence="1">
    <location>
        <begin position="178"/>
        <end position="214"/>
    </location>
</feature>
<feature type="compositionally biased region" description="Basic and acidic residues" evidence="1">
    <location>
        <begin position="178"/>
        <end position="193"/>
    </location>
</feature>
<comment type="caution">
    <text evidence="2">The sequence shown here is derived from an EMBL/GenBank/DDBJ whole genome shotgun (WGS) entry which is preliminary data.</text>
</comment>
<dbReference type="AlphaFoldDB" id="A0A7D9EYY7"/>
<organism evidence="2 3">
    <name type="scientific">Paramuricea clavata</name>
    <name type="common">Red gorgonian</name>
    <name type="synonym">Violescent sea-whip</name>
    <dbReference type="NCBI Taxonomy" id="317549"/>
    <lineage>
        <taxon>Eukaryota</taxon>
        <taxon>Metazoa</taxon>
        <taxon>Cnidaria</taxon>
        <taxon>Anthozoa</taxon>
        <taxon>Octocorallia</taxon>
        <taxon>Malacalcyonacea</taxon>
        <taxon>Plexauridae</taxon>
        <taxon>Paramuricea</taxon>
    </lineage>
</organism>
<name>A0A7D9EYY7_PARCT</name>
<feature type="non-terminal residue" evidence="2">
    <location>
        <position position="214"/>
    </location>
</feature>
<accession>A0A7D9EYY7</accession>
<protein>
    <submittedName>
        <fullName evidence="2">Uncharacterized protein</fullName>
    </submittedName>
</protein>
<evidence type="ECO:0000313" key="2">
    <source>
        <dbReference type="EMBL" id="CAB4018723.1"/>
    </source>
</evidence>
<dbReference type="EMBL" id="CACRXK020010139">
    <property type="protein sequence ID" value="CAB4018723.1"/>
    <property type="molecule type" value="Genomic_DNA"/>
</dbReference>
<proteinExistence type="predicted"/>
<evidence type="ECO:0000313" key="3">
    <source>
        <dbReference type="Proteomes" id="UP001152795"/>
    </source>
</evidence>
<keyword evidence="3" id="KW-1185">Reference proteome</keyword>
<reference evidence="2" key="1">
    <citation type="submission" date="2020-04" db="EMBL/GenBank/DDBJ databases">
        <authorList>
            <person name="Alioto T."/>
            <person name="Alioto T."/>
            <person name="Gomez Garrido J."/>
        </authorList>
    </citation>
    <scope>NUCLEOTIDE SEQUENCE</scope>
    <source>
        <strain evidence="2">A484AB</strain>
    </source>
</reference>